<dbReference type="PANTHER" id="PTHR38011">
    <property type="entry name" value="DIHYDROFOLATE REDUCTASE FAMILY PROTEIN (AFU_ORTHOLOGUE AFUA_8G06820)"/>
    <property type="match status" value="1"/>
</dbReference>
<dbReference type="Proteomes" id="UP001500236">
    <property type="component" value="Unassembled WGS sequence"/>
</dbReference>
<feature type="domain" description="Bacterial bifunctional deaminase-reductase C-terminal" evidence="1">
    <location>
        <begin position="12"/>
        <end position="173"/>
    </location>
</feature>
<proteinExistence type="predicted"/>
<dbReference type="InterPro" id="IPR002734">
    <property type="entry name" value="RibDG_C"/>
</dbReference>
<comment type="caution">
    <text evidence="2">The sequence shown here is derived from an EMBL/GenBank/DDBJ whole genome shotgun (WGS) entry which is preliminary data.</text>
</comment>
<organism evidence="2 3">
    <name type="scientific">Nesterenkonia aethiopica</name>
    <dbReference type="NCBI Taxonomy" id="269144"/>
    <lineage>
        <taxon>Bacteria</taxon>
        <taxon>Bacillati</taxon>
        <taxon>Actinomycetota</taxon>
        <taxon>Actinomycetes</taxon>
        <taxon>Micrococcales</taxon>
        <taxon>Micrococcaceae</taxon>
        <taxon>Nesterenkonia</taxon>
    </lineage>
</organism>
<keyword evidence="3" id="KW-1185">Reference proteome</keyword>
<sequence>MQSPSETTSSTRKIFAFLFMSLDGYVEGPDGELDWNLTDEEFFTWNIRQSREIGALLLGRRTFDHFAEFWTTPSAAAAMPEVWTFMNTVPKTVVTGRDAPPQDWDGTRVVDGDDLAGVVGTLRDETGGDVAVLGSPTLTCALLEQGLIDELRLLVHPVLLGGGRRLTDALRHRVLLDAGPTTVFRSGNTLLTYRPRTLERTP</sequence>
<gene>
    <name evidence="2" type="ORF">GCM10010529_00400</name>
</gene>
<dbReference type="InterPro" id="IPR050765">
    <property type="entry name" value="Riboflavin_Biosynth_HTPR"/>
</dbReference>
<accession>A0ABP6LP82</accession>
<dbReference type="SUPFAM" id="SSF53597">
    <property type="entry name" value="Dihydrofolate reductase-like"/>
    <property type="match status" value="1"/>
</dbReference>
<evidence type="ECO:0000313" key="2">
    <source>
        <dbReference type="EMBL" id="GAA3050217.1"/>
    </source>
</evidence>
<name>A0ABP6LP82_9MICC</name>
<evidence type="ECO:0000259" key="1">
    <source>
        <dbReference type="Pfam" id="PF01872"/>
    </source>
</evidence>
<dbReference type="EMBL" id="BAAAVT010000001">
    <property type="protein sequence ID" value="GAA3050217.1"/>
    <property type="molecule type" value="Genomic_DNA"/>
</dbReference>
<dbReference type="PANTHER" id="PTHR38011:SF11">
    <property type="entry name" value="2,5-DIAMINO-6-RIBOSYLAMINO-4(3H)-PYRIMIDINONE 5'-PHOSPHATE REDUCTASE"/>
    <property type="match status" value="1"/>
</dbReference>
<reference evidence="3" key="1">
    <citation type="journal article" date="2019" name="Int. J. Syst. Evol. Microbiol.">
        <title>The Global Catalogue of Microorganisms (GCM) 10K type strain sequencing project: providing services to taxonomists for standard genome sequencing and annotation.</title>
        <authorList>
            <consortium name="The Broad Institute Genomics Platform"/>
            <consortium name="The Broad Institute Genome Sequencing Center for Infectious Disease"/>
            <person name="Wu L."/>
            <person name="Ma J."/>
        </authorList>
    </citation>
    <scope>NUCLEOTIDE SEQUENCE [LARGE SCALE GENOMIC DNA]</scope>
    <source>
        <strain evidence="3">JCM 14309</strain>
    </source>
</reference>
<protein>
    <recommendedName>
        <fullName evidence="1">Bacterial bifunctional deaminase-reductase C-terminal domain-containing protein</fullName>
    </recommendedName>
</protein>
<dbReference type="Pfam" id="PF01872">
    <property type="entry name" value="RibD_C"/>
    <property type="match status" value="1"/>
</dbReference>
<dbReference type="InterPro" id="IPR024072">
    <property type="entry name" value="DHFR-like_dom_sf"/>
</dbReference>
<dbReference type="RefSeq" id="WP_344682242.1">
    <property type="nucleotide sequence ID" value="NZ_BAAAVT010000001.1"/>
</dbReference>
<dbReference type="Gene3D" id="3.40.430.10">
    <property type="entry name" value="Dihydrofolate Reductase, subunit A"/>
    <property type="match status" value="1"/>
</dbReference>
<evidence type="ECO:0000313" key="3">
    <source>
        <dbReference type="Proteomes" id="UP001500236"/>
    </source>
</evidence>